<dbReference type="PATRIC" id="fig|1121326.3.peg.2427"/>
<dbReference type="EMBL" id="LWAE01000002">
    <property type="protein sequence ID" value="KZL92615.1"/>
    <property type="molecule type" value="Genomic_DNA"/>
</dbReference>
<feature type="compositionally biased region" description="Basic and acidic residues" evidence="10">
    <location>
        <begin position="409"/>
        <end position="422"/>
    </location>
</feature>
<dbReference type="SMART" id="SM00283">
    <property type="entry name" value="MA"/>
    <property type="match status" value="1"/>
</dbReference>
<dbReference type="CDD" id="cd12912">
    <property type="entry name" value="PDC2_MCP_like"/>
    <property type="match status" value="1"/>
</dbReference>
<feature type="domain" description="Methyl-accepting transducer" evidence="12">
    <location>
        <begin position="371"/>
        <end position="629"/>
    </location>
</feature>
<evidence type="ECO:0000313" key="14">
    <source>
        <dbReference type="EMBL" id="KZL92615.1"/>
    </source>
</evidence>
<evidence type="ECO:0000256" key="3">
    <source>
        <dbReference type="ARBA" id="ARBA00022500"/>
    </source>
</evidence>
<dbReference type="InterPro" id="IPR029151">
    <property type="entry name" value="Sensor-like_sf"/>
</dbReference>
<evidence type="ECO:0000256" key="6">
    <source>
        <dbReference type="ARBA" id="ARBA00023136"/>
    </source>
</evidence>
<comment type="similarity">
    <text evidence="8">Belongs to the methyl-accepting chemotaxis (MCP) protein family.</text>
</comment>
<dbReference type="STRING" id="1121326.CLMAG_24290"/>
<accession>A0A162TGM7</accession>
<dbReference type="GO" id="GO:0005886">
    <property type="term" value="C:plasma membrane"/>
    <property type="evidence" value="ECO:0007669"/>
    <property type="project" value="UniProtKB-SubCell"/>
</dbReference>
<dbReference type="SUPFAM" id="SSF103190">
    <property type="entry name" value="Sensory domain-like"/>
    <property type="match status" value="1"/>
</dbReference>
<gene>
    <name evidence="14" type="primary">mcpB_5</name>
    <name evidence="14" type="ORF">CLMAG_24290</name>
</gene>
<evidence type="ECO:0000256" key="1">
    <source>
        <dbReference type="ARBA" id="ARBA00004651"/>
    </source>
</evidence>
<dbReference type="OrthoDB" id="1862723at2"/>
<feature type="region of interest" description="Disordered" evidence="10">
    <location>
        <begin position="394"/>
        <end position="422"/>
    </location>
</feature>
<comment type="caution">
    <text evidence="14">The sequence shown here is derived from an EMBL/GenBank/DDBJ whole genome shotgun (WGS) entry which is preliminary data.</text>
</comment>
<feature type="domain" description="HAMP" evidence="13">
    <location>
        <begin position="307"/>
        <end position="359"/>
    </location>
</feature>
<dbReference type="Gene3D" id="3.30.450.20">
    <property type="entry name" value="PAS domain"/>
    <property type="match status" value="1"/>
</dbReference>
<reference evidence="14 15" key="1">
    <citation type="submission" date="2016-04" db="EMBL/GenBank/DDBJ databases">
        <title>Genome sequence of Clostridium magnum DSM 2767.</title>
        <authorList>
            <person name="Poehlein A."/>
            <person name="Uhlig R."/>
            <person name="Fischer R."/>
            <person name="Bahl H."/>
            <person name="Daniel R."/>
        </authorList>
    </citation>
    <scope>NUCLEOTIDE SEQUENCE [LARGE SCALE GENOMIC DNA]</scope>
    <source>
        <strain evidence="14 15">DSM 2767</strain>
    </source>
</reference>
<dbReference type="PROSITE" id="PS50111">
    <property type="entry name" value="CHEMOTAXIS_TRANSDUC_2"/>
    <property type="match status" value="1"/>
</dbReference>
<feature type="transmembrane region" description="Helical" evidence="11">
    <location>
        <begin position="287"/>
        <end position="305"/>
    </location>
</feature>
<dbReference type="GO" id="GO:0006935">
    <property type="term" value="P:chemotaxis"/>
    <property type="evidence" value="ECO:0007669"/>
    <property type="project" value="UniProtKB-KW"/>
</dbReference>
<evidence type="ECO:0000259" key="13">
    <source>
        <dbReference type="PROSITE" id="PS50885"/>
    </source>
</evidence>
<evidence type="ECO:0000313" key="15">
    <source>
        <dbReference type="Proteomes" id="UP000076603"/>
    </source>
</evidence>
<evidence type="ECO:0000256" key="4">
    <source>
        <dbReference type="ARBA" id="ARBA00022692"/>
    </source>
</evidence>
<dbReference type="PANTHER" id="PTHR32089">
    <property type="entry name" value="METHYL-ACCEPTING CHEMOTAXIS PROTEIN MCPB"/>
    <property type="match status" value="1"/>
</dbReference>
<dbReference type="GO" id="GO:0007165">
    <property type="term" value="P:signal transduction"/>
    <property type="evidence" value="ECO:0007669"/>
    <property type="project" value="UniProtKB-KW"/>
</dbReference>
<dbReference type="Pfam" id="PF02743">
    <property type="entry name" value="dCache_1"/>
    <property type="match status" value="1"/>
</dbReference>
<dbReference type="CDD" id="cd06225">
    <property type="entry name" value="HAMP"/>
    <property type="match status" value="1"/>
</dbReference>
<dbReference type="AlphaFoldDB" id="A0A162TGM7"/>
<keyword evidence="6 11" id="KW-0472">Membrane</keyword>
<name>A0A162TGM7_9CLOT</name>
<dbReference type="Pfam" id="PF00015">
    <property type="entry name" value="MCPsignal"/>
    <property type="match status" value="1"/>
</dbReference>
<evidence type="ECO:0000256" key="9">
    <source>
        <dbReference type="PROSITE-ProRule" id="PRU00284"/>
    </source>
</evidence>
<dbReference type="PANTHER" id="PTHR32089:SF112">
    <property type="entry name" value="LYSOZYME-LIKE PROTEIN-RELATED"/>
    <property type="match status" value="1"/>
</dbReference>
<keyword evidence="7 9" id="KW-0807">Transducer</keyword>
<sequence length="666" mass="74630">MLKEINSISTKIMIQITILILLVSAVIGTSSFFYASTMLTNSINDKLINGANDGAKLINKEINNYIYRVEDVAERPDIKTMNWDIQREILIKEAKRLGFERFQVGDLNGDVVSTTGDKANAKDREFYKQALQGKSNAADVLFARIDKKMVIVISAPIKDNDGNVIGVLSGVSDATKMNKILEDIKVNNDGYTFIISSDGTKMAHKNYDLVKNADNDIKNLSKDSNLKELVDIEKNMIAGKNDCSTYVYKGEANFIAYAPISSQRWSFAMVESKDKVLSSVRELEKKIIMITGLFVIIGIIVGYMISTKIKMPLKKINKYAKRLEEKDLSHRIEIMGQDEFAQVIRSINSASEHLRDVVSKVRTEVETVATSTKSTEEMFNDVNERLQEITASSEEISASMDQSSTSLKEITEKSRDIRKESDSLTSESIKTLETVKQMKNKADEVKMENEKYKDKSIEEYTNSNKKLQAAIEKSKNVKTISDMTQKISDISKQTNLLALNAAIEAARAGEQGKGFAVVADEVRRLAEESSRKVEDIQMIVQKVLLSVDELSESADEVMHGMGQKVEEVFDRVTSLSDEHKKNQDIFENIVKRYTDTLIKISEDMNNITNGIENVSAMVSEVNKSSEGIARAIIIVNEKNMSISSKVNENRESTENLSSTITKFKVE</sequence>
<comment type="subcellular location">
    <subcellularLocation>
        <location evidence="1">Cell membrane</location>
        <topology evidence="1">Multi-pass membrane protein</topology>
    </subcellularLocation>
</comment>
<evidence type="ECO:0000256" key="7">
    <source>
        <dbReference type="ARBA" id="ARBA00023224"/>
    </source>
</evidence>
<keyword evidence="3" id="KW-0145">Chemotaxis</keyword>
<evidence type="ECO:0000256" key="11">
    <source>
        <dbReference type="SAM" id="Phobius"/>
    </source>
</evidence>
<proteinExistence type="inferred from homology"/>
<feature type="transmembrane region" description="Helical" evidence="11">
    <location>
        <begin position="12"/>
        <end position="35"/>
    </location>
</feature>
<dbReference type="SMART" id="SM00304">
    <property type="entry name" value="HAMP"/>
    <property type="match status" value="1"/>
</dbReference>
<dbReference type="RefSeq" id="WP_066622210.1">
    <property type="nucleotide sequence ID" value="NZ_FQXL01000044.1"/>
</dbReference>
<dbReference type="InterPro" id="IPR003660">
    <property type="entry name" value="HAMP_dom"/>
</dbReference>
<dbReference type="InterPro" id="IPR004089">
    <property type="entry name" value="MCPsignal_dom"/>
</dbReference>
<dbReference type="PROSITE" id="PS50885">
    <property type="entry name" value="HAMP"/>
    <property type="match status" value="1"/>
</dbReference>
<dbReference type="Pfam" id="PF00672">
    <property type="entry name" value="HAMP"/>
    <property type="match status" value="1"/>
</dbReference>
<protein>
    <submittedName>
        <fullName evidence="14">Methyl-accepting chemotaxis protein McpB</fullName>
    </submittedName>
</protein>
<dbReference type="InterPro" id="IPR033479">
    <property type="entry name" value="dCache_1"/>
</dbReference>
<evidence type="ECO:0000256" key="5">
    <source>
        <dbReference type="ARBA" id="ARBA00022989"/>
    </source>
</evidence>
<organism evidence="14 15">
    <name type="scientific">Clostridium magnum DSM 2767</name>
    <dbReference type="NCBI Taxonomy" id="1121326"/>
    <lineage>
        <taxon>Bacteria</taxon>
        <taxon>Bacillati</taxon>
        <taxon>Bacillota</taxon>
        <taxon>Clostridia</taxon>
        <taxon>Eubacteriales</taxon>
        <taxon>Clostridiaceae</taxon>
        <taxon>Clostridium</taxon>
    </lineage>
</organism>
<dbReference type="CDD" id="cd12914">
    <property type="entry name" value="PDC1_DGC_like"/>
    <property type="match status" value="1"/>
</dbReference>
<dbReference type="Gene3D" id="1.10.287.950">
    <property type="entry name" value="Methyl-accepting chemotaxis protein"/>
    <property type="match status" value="1"/>
</dbReference>
<dbReference type="Proteomes" id="UP000076603">
    <property type="component" value="Unassembled WGS sequence"/>
</dbReference>
<keyword evidence="5 11" id="KW-1133">Transmembrane helix</keyword>
<keyword evidence="15" id="KW-1185">Reference proteome</keyword>
<keyword evidence="2" id="KW-1003">Cell membrane</keyword>
<evidence type="ECO:0000259" key="12">
    <source>
        <dbReference type="PROSITE" id="PS50111"/>
    </source>
</evidence>
<dbReference type="SUPFAM" id="SSF58104">
    <property type="entry name" value="Methyl-accepting chemotaxis protein (MCP) signaling domain"/>
    <property type="match status" value="1"/>
</dbReference>
<keyword evidence="4 11" id="KW-0812">Transmembrane</keyword>
<evidence type="ECO:0000256" key="10">
    <source>
        <dbReference type="SAM" id="MobiDB-lite"/>
    </source>
</evidence>
<evidence type="ECO:0000256" key="8">
    <source>
        <dbReference type="ARBA" id="ARBA00029447"/>
    </source>
</evidence>
<evidence type="ECO:0000256" key="2">
    <source>
        <dbReference type="ARBA" id="ARBA00022475"/>
    </source>
</evidence>